<evidence type="ECO:0000256" key="1">
    <source>
        <dbReference type="SAM" id="MobiDB-lite"/>
    </source>
</evidence>
<keyword evidence="3" id="KW-1185">Reference proteome</keyword>
<accession>A0AAV4TQE5</accession>
<dbReference type="AlphaFoldDB" id="A0AAV4TQE5"/>
<feature type="region of interest" description="Disordered" evidence="1">
    <location>
        <begin position="1"/>
        <end position="32"/>
    </location>
</feature>
<dbReference type="EMBL" id="BPLQ01009990">
    <property type="protein sequence ID" value="GIY47681.1"/>
    <property type="molecule type" value="Genomic_DNA"/>
</dbReference>
<gene>
    <name evidence="2" type="ORF">CDAR_521581</name>
</gene>
<evidence type="ECO:0000313" key="2">
    <source>
        <dbReference type="EMBL" id="GIY47681.1"/>
    </source>
</evidence>
<protein>
    <submittedName>
        <fullName evidence="2">Uncharacterized protein</fullName>
    </submittedName>
</protein>
<evidence type="ECO:0000313" key="3">
    <source>
        <dbReference type="Proteomes" id="UP001054837"/>
    </source>
</evidence>
<sequence>KKKKAICLPNTAPEQQQRQQQQTFHPSSDQRDIRGEWHSLSDSQIRAAPCSLHLTHAPGSYFRDGQLLEDGRDYCKRAAKRNFVPVSDMICYLRKSSAFVVLSVTNEQRTRHIGGLGMCIAWTNLPIYSP</sequence>
<dbReference type="Proteomes" id="UP001054837">
    <property type="component" value="Unassembled WGS sequence"/>
</dbReference>
<organism evidence="2 3">
    <name type="scientific">Caerostris darwini</name>
    <dbReference type="NCBI Taxonomy" id="1538125"/>
    <lineage>
        <taxon>Eukaryota</taxon>
        <taxon>Metazoa</taxon>
        <taxon>Ecdysozoa</taxon>
        <taxon>Arthropoda</taxon>
        <taxon>Chelicerata</taxon>
        <taxon>Arachnida</taxon>
        <taxon>Araneae</taxon>
        <taxon>Araneomorphae</taxon>
        <taxon>Entelegynae</taxon>
        <taxon>Araneoidea</taxon>
        <taxon>Araneidae</taxon>
        <taxon>Caerostris</taxon>
    </lineage>
</organism>
<feature type="non-terminal residue" evidence="2">
    <location>
        <position position="1"/>
    </location>
</feature>
<name>A0AAV4TQE5_9ARAC</name>
<comment type="caution">
    <text evidence="2">The sequence shown here is derived from an EMBL/GenBank/DDBJ whole genome shotgun (WGS) entry which is preliminary data.</text>
</comment>
<reference evidence="2 3" key="1">
    <citation type="submission" date="2021-06" db="EMBL/GenBank/DDBJ databases">
        <title>Caerostris darwini draft genome.</title>
        <authorList>
            <person name="Kono N."/>
            <person name="Arakawa K."/>
        </authorList>
    </citation>
    <scope>NUCLEOTIDE SEQUENCE [LARGE SCALE GENOMIC DNA]</scope>
</reference>
<proteinExistence type="predicted"/>